<gene>
    <name evidence="2" type="ORF">NW74_06890</name>
</gene>
<dbReference type="SUPFAM" id="SSF53474">
    <property type="entry name" value="alpha/beta-Hydrolases"/>
    <property type="match status" value="1"/>
</dbReference>
<feature type="domain" description="AB hydrolase-1" evidence="1">
    <location>
        <begin position="13"/>
        <end position="115"/>
    </location>
</feature>
<accession>A0A0B4S363</accession>
<sequence length="246" mass="28162">MNCVDINKGGEKVILLIHPMLSSAEGMKFLIADNILGDYRYIIPDLSAHGKSREVYKSAEMEANKIKNYLIENGIDKINLAFGASLGGVVLLNLLNSKDIIIDKCVFEGASLWQKAYFLDFLFKKIFLRKHKKALKDKNFAVKKMTALYGAEFGKIMAESFIRMDDESIVNIIHDCSFVKIPDLSKDEQEKLIFCYGSKEFDYKEAKKVIPKKLPYVKLKVWEGYGHCDKITEDNLEYCKFLESQI</sequence>
<keyword evidence="3" id="KW-1185">Reference proteome</keyword>
<dbReference type="GO" id="GO:0016787">
    <property type="term" value="F:hydrolase activity"/>
    <property type="evidence" value="ECO:0007669"/>
    <property type="project" value="UniProtKB-KW"/>
</dbReference>
<organism evidence="2 3">
    <name type="scientific">Parvimonas micra</name>
    <dbReference type="NCBI Taxonomy" id="33033"/>
    <lineage>
        <taxon>Bacteria</taxon>
        <taxon>Bacillati</taxon>
        <taxon>Bacillota</taxon>
        <taxon>Tissierellia</taxon>
        <taxon>Tissierellales</taxon>
        <taxon>Peptoniphilaceae</taxon>
        <taxon>Parvimonas</taxon>
    </lineage>
</organism>
<dbReference type="InterPro" id="IPR029058">
    <property type="entry name" value="AB_hydrolase_fold"/>
</dbReference>
<evidence type="ECO:0000313" key="2">
    <source>
        <dbReference type="EMBL" id="AIZ37071.1"/>
    </source>
</evidence>
<dbReference type="RefSeq" id="WP_041954637.1">
    <property type="nucleotide sequence ID" value="NZ_CP009761.1"/>
</dbReference>
<evidence type="ECO:0000313" key="3">
    <source>
        <dbReference type="Proteomes" id="UP000031386"/>
    </source>
</evidence>
<dbReference type="OrthoDB" id="1643507at2"/>
<dbReference type="InterPro" id="IPR000073">
    <property type="entry name" value="AB_hydrolase_1"/>
</dbReference>
<dbReference type="KEGG" id="pmic:NW74_06890"/>
<dbReference type="Pfam" id="PF00561">
    <property type="entry name" value="Abhydrolase_1"/>
    <property type="match status" value="1"/>
</dbReference>
<dbReference type="Gene3D" id="3.40.50.1820">
    <property type="entry name" value="alpha/beta hydrolase"/>
    <property type="match status" value="1"/>
</dbReference>
<evidence type="ECO:0000259" key="1">
    <source>
        <dbReference type="Pfam" id="PF00561"/>
    </source>
</evidence>
<dbReference type="Proteomes" id="UP000031386">
    <property type="component" value="Chromosome"/>
</dbReference>
<dbReference type="STRING" id="33033.NW74_06890"/>
<protein>
    <submittedName>
        <fullName evidence="2">Alpha/beta hydrolase</fullName>
    </submittedName>
</protein>
<keyword evidence="2" id="KW-0378">Hydrolase</keyword>
<name>A0A0B4S363_9FIRM</name>
<dbReference type="EMBL" id="CP009761">
    <property type="protein sequence ID" value="AIZ37071.1"/>
    <property type="molecule type" value="Genomic_DNA"/>
</dbReference>
<reference evidence="2 3" key="1">
    <citation type="submission" date="2014-10" db="EMBL/GenBank/DDBJ databases">
        <title>Complete genome sequence of Parvimonas micra KCOM 1535 (= ChDC B708).</title>
        <authorList>
            <person name="Kook J.-K."/>
            <person name="Park S.-N."/>
            <person name="Lim Y.K."/>
            <person name="Roh H."/>
        </authorList>
    </citation>
    <scope>NUCLEOTIDE SEQUENCE [LARGE SCALE GENOMIC DNA]</scope>
    <source>
        <strain evidence="3">KCOM 1535 / ChDC B708</strain>
    </source>
</reference>
<proteinExistence type="predicted"/>
<dbReference type="AlphaFoldDB" id="A0A0B4S363"/>